<dbReference type="RefSeq" id="WP_119656015.1">
    <property type="nucleotide sequence ID" value="NZ_JBHUOI010000044.1"/>
</dbReference>
<sequence>MRKEIRQIRLHRKAYDFLVDCAYYYHAKSLLDKSLFFCQKAADFATFNYCGFYAEGRLEVLLAKISNRQTQPDQLPKAVGEKLRVLHYATHVYAVGGHTRLIENWITNDAGNHHDLVLANYEEPVPDFITAALALVQGQLLRLTGESPLEQARYLALLKEQYDVVVLHHHPNDLLPALAFSADGGTPVAVMNHGDHRYWLGAGICDVLVEIRDNLIVPDRLHRQVNELCLLPIPVAARRLTTPQYTASRLALDIKEEDVMLLSIGASYKYEPIDDRNFFLDICSMLDQDERAKMFVVGIAPDTEIARAYRHPRLTFVAPTRELDVFRNACDVYVEGYPFSSFTAYLEVARLGKPVQRMYNAPLLNRYELTDYPNPVQYPADLKEWKRDLQRLIKEPDARKIQGQAEKHNLALHDVSNWQAYVGNFYNMLPRLKHQFKRLKKEKSFLDENDIYLYKMQPVFNVGIIPYHFYGLSFTLKCKLFARDIVNIITTDKMIFKDIVWFLFKSSKLADVGNL</sequence>
<keyword evidence="2" id="KW-1185">Reference proteome</keyword>
<gene>
    <name evidence="1" type="ORF">D0T11_11880</name>
</gene>
<dbReference type="SUPFAM" id="SSF53756">
    <property type="entry name" value="UDP-Glycosyltransferase/glycogen phosphorylase"/>
    <property type="match status" value="1"/>
</dbReference>
<protein>
    <recommendedName>
        <fullName evidence="3">Glycosyltransferase family 1 protein</fullName>
    </recommendedName>
</protein>
<name>A0A418QWH3_9BACT</name>
<dbReference type="AlphaFoldDB" id="A0A418QWH3"/>
<dbReference type="EMBL" id="QYCN01000016">
    <property type="protein sequence ID" value="RIY09513.1"/>
    <property type="molecule type" value="Genomic_DNA"/>
</dbReference>
<accession>A0A418QWH3</accession>
<comment type="caution">
    <text evidence="1">The sequence shown here is derived from an EMBL/GenBank/DDBJ whole genome shotgun (WGS) entry which is preliminary data.</text>
</comment>
<organism evidence="1 2">
    <name type="scientific">Hymenobacter rubripertinctus</name>
    <dbReference type="NCBI Taxonomy" id="2029981"/>
    <lineage>
        <taxon>Bacteria</taxon>
        <taxon>Pseudomonadati</taxon>
        <taxon>Bacteroidota</taxon>
        <taxon>Cytophagia</taxon>
        <taxon>Cytophagales</taxon>
        <taxon>Hymenobacteraceae</taxon>
        <taxon>Hymenobacter</taxon>
    </lineage>
</organism>
<evidence type="ECO:0008006" key="3">
    <source>
        <dbReference type="Google" id="ProtNLM"/>
    </source>
</evidence>
<reference evidence="1 2" key="1">
    <citation type="submission" date="2019-01" db="EMBL/GenBank/DDBJ databases">
        <title>Hymenobacter humicola sp. nov., isolated from soils in Antarctica.</title>
        <authorList>
            <person name="Sedlacek I."/>
            <person name="Holochova P."/>
            <person name="Kralova S."/>
            <person name="Pantucek R."/>
            <person name="Stankova E."/>
            <person name="Vrbovska V."/>
            <person name="Kristofova L."/>
            <person name="Svec P."/>
            <person name="Busse H.-J."/>
        </authorList>
    </citation>
    <scope>NUCLEOTIDE SEQUENCE [LARGE SCALE GENOMIC DNA]</scope>
    <source>
        <strain evidence="1 2">CCM 8852</strain>
    </source>
</reference>
<evidence type="ECO:0000313" key="2">
    <source>
        <dbReference type="Proteomes" id="UP000284250"/>
    </source>
</evidence>
<dbReference type="Proteomes" id="UP000284250">
    <property type="component" value="Unassembled WGS sequence"/>
</dbReference>
<proteinExistence type="predicted"/>
<dbReference type="OrthoDB" id="973857at2"/>
<evidence type="ECO:0000313" key="1">
    <source>
        <dbReference type="EMBL" id="RIY09513.1"/>
    </source>
</evidence>